<accession>A0A1J0RAY6</accession>
<reference evidence="1" key="1">
    <citation type="submission" date="2016-08" db="EMBL/GenBank/DDBJ databases">
        <title>VSG repertoire of Trypanosoma brucei EATRO 1125.</title>
        <authorList>
            <person name="Cross G.A."/>
        </authorList>
    </citation>
    <scope>NUCLEOTIDE SEQUENCE</scope>
    <source>
        <strain evidence="1">EATRO 1125</strain>
    </source>
</reference>
<proteinExistence type="predicted"/>
<dbReference type="AlphaFoldDB" id="A0A1J0RAY6"/>
<name>A0A1J0RAY6_9TRYP</name>
<dbReference type="VEuPathDB" id="TriTrypDB:Tb427_000393700"/>
<evidence type="ECO:0000313" key="1">
    <source>
        <dbReference type="EMBL" id="APD75011.1"/>
    </source>
</evidence>
<dbReference type="EMBL" id="KX701055">
    <property type="protein sequence ID" value="APD75011.1"/>
    <property type="molecule type" value="Genomic_DNA"/>
</dbReference>
<sequence length="455" mass="49337">MALAAGTSIIIIFPSYLIGGRQERPKADRTSPTSMITTNTTPILIFLLITASERGNTASNCTSPSEITKYGTWLLRQVVSKLNRKSPHQVPLLQLQTYYEQADVDSQAKAIPLINLLAKCDSKFRQAAKEFADKAIPSVLTIAQATAVHDVLTATAKAKIKSATAQTAAARQQLKIEIDSTTPAIPTTLCTAAKAIAATKDVTSPENPEQIQPEYKKLAPDDTAASEPSDAHPATATSMVCFGNNNCQTTGGQTHYEIRGKELYKETAVKVTAAERKPTQSRSEKWLVISDEQGSQTSHELHGLYTAVQAYEPETTPCWPFNKKSDEDFRADVQRTLLGTEPTKEGEGDKGSAINSMIDNTYGTDIKTFNEKFWNSITGTNVAKSRRDTAPKAEIKSAMTAIAAVDMLGTAKAVSWGARKKAAAVAKKTLKSQDKKKVNARKRTKISAKLRMAAN</sequence>
<organism evidence="1">
    <name type="scientific">Trypanosoma brucei</name>
    <dbReference type="NCBI Taxonomy" id="5691"/>
    <lineage>
        <taxon>Eukaryota</taxon>
        <taxon>Discoba</taxon>
        <taxon>Euglenozoa</taxon>
        <taxon>Kinetoplastea</taxon>
        <taxon>Metakinetoplastina</taxon>
        <taxon>Trypanosomatida</taxon>
        <taxon>Trypanosomatidae</taxon>
        <taxon>Trypanosoma</taxon>
    </lineage>
</organism>
<protein>
    <submittedName>
        <fullName evidence="1">Variant surface glycoprotein 1125.4800</fullName>
    </submittedName>
</protein>